<dbReference type="AlphaFoldDB" id="A0A9X9LRB6"/>
<evidence type="ECO:0000256" key="1">
    <source>
        <dbReference type="SAM" id="MobiDB-lite"/>
    </source>
</evidence>
<keyword evidence="3" id="KW-1185">Reference proteome</keyword>
<name>A0A9X9LRB6_GULGU</name>
<dbReference type="EMBL" id="CYRY02012852">
    <property type="protein sequence ID" value="VCW83776.1"/>
    <property type="molecule type" value="Genomic_DNA"/>
</dbReference>
<accession>A0A9X9LRB6</accession>
<evidence type="ECO:0000313" key="3">
    <source>
        <dbReference type="Proteomes" id="UP000269945"/>
    </source>
</evidence>
<organism evidence="2 3">
    <name type="scientific">Gulo gulo</name>
    <name type="common">Wolverine</name>
    <name type="synonym">Gluton</name>
    <dbReference type="NCBI Taxonomy" id="48420"/>
    <lineage>
        <taxon>Eukaryota</taxon>
        <taxon>Metazoa</taxon>
        <taxon>Chordata</taxon>
        <taxon>Craniata</taxon>
        <taxon>Vertebrata</taxon>
        <taxon>Euteleostomi</taxon>
        <taxon>Mammalia</taxon>
        <taxon>Eutheria</taxon>
        <taxon>Laurasiatheria</taxon>
        <taxon>Carnivora</taxon>
        <taxon>Caniformia</taxon>
        <taxon>Musteloidea</taxon>
        <taxon>Mustelidae</taxon>
        <taxon>Guloninae</taxon>
        <taxon>Gulo</taxon>
    </lineage>
</organism>
<gene>
    <name evidence="2" type="ORF">BN2614_LOCUS1</name>
</gene>
<proteinExistence type="predicted"/>
<feature type="compositionally biased region" description="Acidic residues" evidence="1">
    <location>
        <begin position="117"/>
        <end position="127"/>
    </location>
</feature>
<protein>
    <submittedName>
        <fullName evidence="2">Uncharacterized protein</fullName>
    </submittedName>
</protein>
<dbReference type="Proteomes" id="UP000269945">
    <property type="component" value="Unassembled WGS sequence"/>
</dbReference>
<evidence type="ECO:0000313" key="2">
    <source>
        <dbReference type="EMBL" id="VCW83776.1"/>
    </source>
</evidence>
<feature type="non-terminal residue" evidence="2">
    <location>
        <position position="127"/>
    </location>
</feature>
<sequence>MTQMLRLPGRMLMRTWNPRRRRGLQSHPRSLQSEGLGFCGLQRPRSHVPSRLPWGTRVGGTLSQGQRHCRQPPEGVPHSPGAVGPLHRPDPECSTSPRQKEGQTDRLPLLGRKTVAEPEEECGWQGN</sequence>
<reference evidence="2 3" key="1">
    <citation type="submission" date="2018-10" db="EMBL/GenBank/DDBJ databases">
        <authorList>
            <person name="Ekblom R."/>
            <person name="Jareborg N."/>
        </authorList>
    </citation>
    <scope>NUCLEOTIDE SEQUENCE [LARGE SCALE GENOMIC DNA]</scope>
    <source>
        <tissue evidence="2">Muscle</tissue>
    </source>
</reference>
<comment type="caution">
    <text evidence="2">The sequence shown here is derived from an EMBL/GenBank/DDBJ whole genome shotgun (WGS) entry which is preliminary data.</text>
</comment>
<feature type="region of interest" description="Disordered" evidence="1">
    <location>
        <begin position="20"/>
        <end position="127"/>
    </location>
</feature>